<feature type="region of interest" description="Disordered" evidence="1">
    <location>
        <begin position="84"/>
        <end position="106"/>
    </location>
</feature>
<reference evidence="3" key="1">
    <citation type="submission" date="2016-11" db="UniProtKB">
        <authorList>
            <consortium name="WormBaseParasite"/>
        </authorList>
    </citation>
    <scope>IDENTIFICATION</scope>
</reference>
<proteinExistence type="predicted"/>
<protein>
    <submittedName>
        <fullName evidence="3">Uncharacterized protein</fullName>
    </submittedName>
</protein>
<organism evidence="2 3">
    <name type="scientific">Heterorhabditis bacteriophora</name>
    <name type="common">Entomopathogenic nematode worm</name>
    <dbReference type="NCBI Taxonomy" id="37862"/>
    <lineage>
        <taxon>Eukaryota</taxon>
        <taxon>Metazoa</taxon>
        <taxon>Ecdysozoa</taxon>
        <taxon>Nematoda</taxon>
        <taxon>Chromadorea</taxon>
        <taxon>Rhabditida</taxon>
        <taxon>Rhabditina</taxon>
        <taxon>Rhabditomorpha</taxon>
        <taxon>Strongyloidea</taxon>
        <taxon>Heterorhabditidae</taxon>
        <taxon>Heterorhabditis</taxon>
    </lineage>
</organism>
<dbReference type="WBParaSite" id="Hba_04940">
    <property type="protein sequence ID" value="Hba_04940"/>
    <property type="gene ID" value="Hba_04940"/>
</dbReference>
<dbReference type="Proteomes" id="UP000095283">
    <property type="component" value="Unplaced"/>
</dbReference>
<accession>A0A1I7WIU8</accession>
<evidence type="ECO:0000256" key="1">
    <source>
        <dbReference type="SAM" id="MobiDB-lite"/>
    </source>
</evidence>
<evidence type="ECO:0000313" key="2">
    <source>
        <dbReference type="Proteomes" id="UP000095283"/>
    </source>
</evidence>
<keyword evidence="2" id="KW-1185">Reference proteome</keyword>
<evidence type="ECO:0000313" key="3">
    <source>
        <dbReference type="WBParaSite" id="Hba_04940"/>
    </source>
</evidence>
<sequence>MPLMRGIKKSITSIDIKDMKNSLARYSLTIPSIPENIVASLRQWNEWMASDLDRPSASHPLLPTSSMVRQQSDTTGVRRLVRGKAIDHDRPQTSQNKPVLYHPLCV</sequence>
<name>A0A1I7WIU8_HETBA</name>
<dbReference type="AlphaFoldDB" id="A0A1I7WIU8"/>